<dbReference type="PANTHER" id="PTHR11705:SF91">
    <property type="entry name" value="FI01817P-RELATED"/>
    <property type="match status" value="1"/>
</dbReference>
<keyword evidence="4" id="KW-0645">Protease</keyword>
<feature type="chain" id="PRO_5035911246" evidence="12">
    <location>
        <begin position="34"/>
        <end position="445"/>
    </location>
</feature>
<keyword evidence="9" id="KW-0482">Metalloprotease</keyword>
<gene>
    <name evidence="14" type="ORF">MEDL_32296</name>
</gene>
<keyword evidence="10" id="KW-1015">Disulfide bond</keyword>
<sequence length="445" mass="49832">MLPTVMESYGVSDRTKMKLLCITTLLLVSQVTTQNTRYDGHEVLKIFPKTTNEASYVLNMVQKYGLDVWHVHHNDSSLDVKIWPTISSTVKQDLTNTRIPFFTWIKDIQSLIDQQFAPITSHVNKRATQQFMFTVYHSFAQIEAYVASLSQDTGTGPSGDSIYSSNAVIGYTEENRQIHLVKISKPSNQAKKAIFVDGGIHAREWISPAFVLYLIDQLKYNPDQLQSVEDLVDTYDWYIVPVLNPDGYSYSFASDRLWRKNRRTNSGTSCHGVDLNRNFGYQWNPAIGGSTSACSDVFSGVSAFSEAESKAIRDYFANSNADFISYLTVHSYGQMWLYPWGYTSALPNDYVDLDAAGNTARDAIRTRFNTRYTVGSSTNVLYSAAGGSDDYAKGGAGIKYSYTLELRDTGRYGFVLPESSIIPTCQETMDGVIAFANDLKVLPQT</sequence>
<dbReference type="Gene3D" id="3.30.70.340">
    <property type="entry name" value="Metallocarboxypeptidase-like"/>
    <property type="match status" value="1"/>
</dbReference>
<reference evidence="14" key="1">
    <citation type="submission" date="2021-03" db="EMBL/GenBank/DDBJ databases">
        <authorList>
            <person name="Bekaert M."/>
        </authorList>
    </citation>
    <scope>NUCLEOTIDE SEQUENCE</scope>
</reference>
<evidence type="ECO:0000256" key="5">
    <source>
        <dbReference type="ARBA" id="ARBA00022723"/>
    </source>
</evidence>
<evidence type="ECO:0000256" key="11">
    <source>
        <dbReference type="PROSITE-ProRule" id="PRU01379"/>
    </source>
</evidence>
<dbReference type="InterPro" id="IPR057246">
    <property type="entry name" value="CARBOXYPEPT_ZN_1"/>
</dbReference>
<feature type="domain" description="Peptidase M14" evidence="13">
    <location>
        <begin position="135"/>
        <end position="439"/>
    </location>
</feature>
<dbReference type="AlphaFoldDB" id="A0A8S3SCM5"/>
<dbReference type="InterPro" id="IPR000834">
    <property type="entry name" value="Peptidase_M14"/>
</dbReference>
<name>A0A8S3SCM5_MYTED</name>
<dbReference type="PROSITE" id="PS52035">
    <property type="entry name" value="PEPTIDASE_M14"/>
    <property type="match status" value="1"/>
</dbReference>
<evidence type="ECO:0000256" key="9">
    <source>
        <dbReference type="ARBA" id="ARBA00023049"/>
    </source>
</evidence>
<dbReference type="SUPFAM" id="SSF54897">
    <property type="entry name" value="Protease propeptides/inhibitors"/>
    <property type="match status" value="1"/>
</dbReference>
<dbReference type="PROSITE" id="PS00132">
    <property type="entry name" value="CARBOXYPEPT_ZN_1"/>
    <property type="match status" value="1"/>
</dbReference>
<keyword evidence="7" id="KW-0378">Hydrolase</keyword>
<dbReference type="GO" id="GO:0006508">
    <property type="term" value="P:proteolysis"/>
    <property type="evidence" value="ECO:0007669"/>
    <property type="project" value="UniProtKB-KW"/>
</dbReference>
<dbReference type="GO" id="GO:0008270">
    <property type="term" value="F:zinc ion binding"/>
    <property type="evidence" value="ECO:0007669"/>
    <property type="project" value="InterPro"/>
</dbReference>
<dbReference type="OrthoDB" id="3626597at2759"/>
<dbReference type="Proteomes" id="UP000683360">
    <property type="component" value="Unassembled WGS sequence"/>
</dbReference>
<evidence type="ECO:0000256" key="7">
    <source>
        <dbReference type="ARBA" id="ARBA00022801"/>
    </source>
</evidence>
<keyword evidence="3 14" id="KW-0121">Carboxypeptidase</keyword>
<evidence type="ECO:0000256" key="2">
    <source>
        <dbReference type="ARBA" id="ARBA00005988"/>
    </source>
</evidence>
<evidence type="ECO:0000256" key="8">
    <source>
        <dbReference type="ARBA" id="ARBA00022833"/>
    </source>
</evidence>
<keyword evidence="8" id="KW-0862">Zinc</keyword>
<protein>
    <submittedName>
        <fullName evidence="14">Carboxypeptidase O,Carboxypeptidase B</fullName>
    </submittedName>
</protein>
<keyword evidence="5" id="KW-0479">Metal-binding</keyword>
<organism evidence="14 15">
    <name type="scientific">Mytilus edulis</name>
    <name type="common">Blue mussel</name>
    <dbReference type="NCBI Taxonomy" id="6550"/>
    <lineage>
        <taxon>Eukaryota</taxon>
        <taxon>Metazoa</taxon>
        <taxon>Spiralia</taxon>
        <taxon>Lophotrochozoa</taxon>
        <taxon>Mollusca</taxon>
        <taxon>Bivalvia</taxon>
        <taxon>Autobranchia</taxon>
        <taxon>Pteriomorphia</taxon>
        <taxon>Mytilida</taxon>
        <taxon>Mytiloidea</taxon>
        <taxon>Mytilidae</taxon>
        <taxon>Mytilinae</taxon>
        <taxon>Mytilus</taxon>
    </lineage>
</organism>
<evidence type="ECO:0000256" key="6">
    <source>
        <dbReference type="ARBA" id="ARBA00022729"/>
    </source>
</evidence>
<evidence type="ECO:0000259" key="13">
    <source>
        <dbReference type="PROSITE" id="PS52035"/>
    </source>
</evidence>
<evidence type="ECO:0000256" key="12">
    <source>
        <dbReference type="SAM" id="SignalP"/>
    </source>
</evidence>
<evidence type="ECO:0000256" key="10">
    <source>
        <dbReference type="ARBA" id="ARBA00023157"/>
    </source>
</evidence>
<dbReference type="Pfam" id="PF00246">
    <property type="entry name" value="Peptidase_M14"/>
    <property type="match status" value="1"/>
</dbReference>
<dbReference type="SUPFAM" id="SSF53187">
    <property type="entry name" value="Zn-dependent exopeptidases"/>
    <property type="match status" value="1"/>
</dbReference>
<comment type="cofactor">
    <cofactor evidence="1">
        <name>Zn(2+)</name>
        <dbReference type="ChEBI" id="CHEBI:29105"/>
    </cofactor>
</comment>
<evidence type="ECO:0000313" key="15">
    <source>
        <dbReference type="Proteomes" id="UP000683360"/>
    </source>
</evidence>
<dbReference type="InterPro" id="IPR036990">
    <property type="entry name" value="M14A-like_propep"/>
</dbReference>
<dbReference type="PRINTS" id="PR00765">
    <property type="entry name" value="CRBOXYPTASEA"/>
</dbReference>
<dbReference type="GO" id="GO:0005615">
    <property type="term" value="C:extracellular space"/>
    <property type="evidence" value="ECO:0007669"/>
    <property type="project" value="TreeGrafter"/>
</dbReference>
<dbReference type="GO" id="GO:0004181">
    <property type="term" value="F:metallocarboxypeptidase activity"/>
    <property type="evidence" value="ECO:0007669"/>
    <property type="project" value="InterPro"/>
</dbReference>
<dbReference type="CDD" id="cd03860">
    <property type="entry name" value="M14_CP_A-B_like"/>
    <property type="match status" value="1"/>
</dbReference>
<keyword evidence="15" id="KW-1185">Reference proteome</keyword>
<comment type="caution">
    <text evidence="14">The sequence shown here is derived from an EMBL/GenBank/DDBJ whole genome shotgun (WGS) entry which is preliminary data.</text>
</comment>
<evidence type="ECO:0000256" key="1">
    <source>
        <dbReference type="ARBA" id="ARBA00001947"/>
    </source>
</evidence>
<keyword evidence="6 12" id="KW-0732">Signal</keyword>
<evidence type="ECO:0000256" key="3">
    <source>
        <dbReference type="ARBA" id="ARBA00022645"/>
    </source>
</evidence>
<dbReference type="InterPro" id="IPR003146">
    <property type="entry name" value="M14A_act_pep"/>
</dbReference>
<dbReference type="PANTHER" id="PTHR11705">
    <property type="entry name" value="PROTEASE FAMILY M14 CARBOXYPEPTIDASE A,B"/>
    <property type="match status" value="1"/>
</dbReference>
<comment type="similarity">
    <text evidence="2 11">Belongs to the peptidase M14 family.</text>
</comment>
<evidence type="ECO:0000313" key="14">
    <source>
        <dbReference type="EMBL" id="CAG2218728.1"/>
    </source>
</evidence>
<dbReference type="FunFam" id="3.40.630.10:FF:000056">
    <property type="entry name" value="Zinc carboxypeptidase"/>
    <property type="match status" value="1"/>
</dbReference>
<dbReference type="Gene3D" id="3.40.630.10">
    <property type="entry name" value="Zn peptidases"/>
    <property type="match status" value="1"/>
</dbReference>
<accession>A0A8S3SCM5</accession>
<evidence type="ECO:0000256" key="4">
    <source>
        <dbReference type="ARBA" id="ARBA00022670"/>
    </source>
</evidence>
<dbReference type="SMART" id="SM00631">
    <property type="entry name" value="Zn_pept"/>
    <property type="match status" value="1"/>
</dbReference>
<dbReference type="EMBL" id="CAJPWZ010001605">
    <property type="protein sequence ID" value="CAG2218728.1"/>
    <property type="molecule type" value="Genomic_DNA"/>
</dbReference>
<feature type="active site" description="Proton donor/acceptor" evidence="11">
    <location>
        <position position="405"/>
    </location>
</feature>
<proteinExistence type="inferred from homology"/>
<dbReference type="Pfam" id="PF02244">
    <property type="entry name" value="Propep_M14"/>
    <property type="match status" value="1"/>
</dbReference>
<feature type="signal peptide" evidence="12">
    <location>
        <begin position="1"/>
        <end position="33"/>
    </location>
</feature>